<reference evidence="2" key="1">
    <citation type="journal article" date="2020" name="Nature">
        <title>Giant virus diversity and host interactions through global metagenomics.</title>
        <authorList>
            <person name="Schulz F."/>
            <person name="Roux S."/>
            <person name="Paez-Espino D."/>
            <person name="Jungbluth S."/>
            <person name="Walsh D.A."/>
            <person name="Denef V.J."/>
            <person name="McMahon K.D."/>
            <person name="Konstantinidis K.T."/>
            <person name="Eloe-Fadrosh E.A."/>
            <person name="Kyrpides N.C."/>
            <person name="Woyke T."/>
        </authorList>
    </citation>
    <scope>NUCLEOTIDE SEQUENCE</scope>
    <source>
        <strain evidence="2">GVMAG-M-3300027833-11</strain>
    </source>
</reference>
<feature type="domain" description="RING-type" evidence="1">
    <location>
        <begin position="148"/>
        <end position="253"/>
    </location>
</feature>
<dbReference type="EMBL" id="MN740504">
    <property type="protein sequence ID" value="QHU30169.1"/>
    <property type="molecule type" value="Genomic_DNA"/>
</dbReference>
<sequence>MSKTGKKKHCVLCNGAHDHTIHNSCELLMYAKVNGTRISGKYHSKMENAMSIMSDPVSLKIDSLDIQLLRLMAVCFVYDNSDNTTTTFLCEIKKRSHNFDKLLQYNPIPLTLPKNQLKKELHKKWSKIHTLKRKHEAGPPQIESEHSCPICMEELAEYQWFHYEYRFVTRLEQIQMNKIDGEYVYKYTSGVNPVKTSCGHIICSNCSGKLMRNHVSQVDGIHFRALSDYNYNICRNSVMERLLQFYNIKCPMCRRNCIIEKRLGIDNDKVWGKRTKDWWMLTRPKTCVIKNSRFEWCDSPWHDETRINHIYGLRVDVS</sequence>
<proteinExistence type="predicted"/>
<dbReference type="InterPro" id="IPR001841">
    <property type="entry name" value="Znf_RING"/>
</dbReference>
<evidence type="ECO:0000313" key="2">
    <source>
        <dbReference type="EMBL" id="QHU30169.1"/>
    </source>
</evidence>
<dbReference type="Gene3D" id="3.30.40.10">
    <property type="entry name" value="Zinc/RING finger domain, C3HC4 (zinc finger)"/>
    <property type="match status" value="1"/>
</dbReference>
<dbReference type="InterPro" id="IPR013083">
    <property type="entry name" value="Znf_RING/FYVE/PHD"/>
</dbReference>
<evidence type="ECO:0000259" key="1">
    <source>
        <dbReference type="SMART" id="SM00184"/>
    </source>
</evidence>
<accession>A0A6C0LGV5</accession>
<dbReference type="AlphaFoldDB" id="A0A6C0LGV5"/>
<dbReference type="SUPFAM" id="SSF57850">
    <property type="entry name" value="RING/U-box"/>
    <property type="match status" value="1"/>
</dbReference>
<protein>
    <recommendedName>
        <fullName evidence="1">RING-type domain-containing protein</fullName>
    </recommendedName>
</protein>
<name>A0A6C0LGV5_9ZZZZ</name>
<dbReference type="SMART" id="SM00184">
    <property type="entry name" value="RING"/>
    <property type="match status" value="1"/>
</dbReference>
<organism evidence="2">
    <name type="scientific">viral metagenome</name>
    <dbReference type="NCBI Taxonomy" id="1070528"/>
    <lineage>
        <taxon>unclassified sequences</taxon>
        <taxon>metagenomes</taxon>
        <taxon>organismal metagenomes</taxon>
    </lineage>
</organism>